<dbReference type="Proteomes" id="UP000243463">
    <property type="component" value="Unassembled WGS sequence"/>
</dbReference>
<dbReference type="EMBL" id="FZLN01000001">
    <property type="protein sequence ID" value="SNQ28426.1"/>
    <property type="molecule type" value="Genomic_DNA"/>
</dbReference>
<proteinExistence type="predicted"/>
<dbReference type="RefSeq" id="WP_088822460.1">
    <property type="nucleotide sequence ID" value="NZ_FZLN01000001.1"/>
</dbReference>
<reference evidence="2" key="1">
    <citation type="submission" date="2017-06" db="EMBL/GenBank/DDBJ databases">
        <authorList>
            <person name="Varghese N."/>
            <person name="Submissions S."/>
        </authorList>
    </citation>
    <scope>NUCLEOTIDE SEQUENCE [LARGE SCALE GENOMIC DNA]</scope>
    <source>
        <strain evidence="2">ANC 5114</strain>
    </source>
</reference>
<name>A0A217EE20_9GAMM</name>
<protein>
    <submittedName>
        <fullName evidence="1">Uncharacterized protein</fullName>
    </submittedName>
</protein>
<dbReference type="AlphaFoldDB" id="A0A217EE20"/>
<accession>A0A217EE20</accession>
<keyword evidence="2" id="KW-1185">Reference proteome</keyword>
<sequence length="302" mass="34920">MNEFSIPLLAGEVNSILRKTKQQLRVPIEPQPQAGQTPSEQDIPFKVGDRIWIQENWAAHWSYNDVESEACKSETAEDDNYWYQADGVSNKGSQGCPASLRGTWRLADTMPKFVSRLHLTIEKVWIEQIQDISEDNAKAMGFVPEFFKNIEQIDLSREITAKDAFLEDWAQFRGATDLWTYAIEFSIDTDKSALHPSYLNDRESLHYQVKCAVKDTQTQHTEHFEYTTENKSLSCALEHVLVEEFKADFNALSADFNHIGEFFKLLDIESIRYIQEHNHIELSFEVRAQHKRVEIEVTLLSN</sequence>
<dbReference type="OrthoDB" id="72471at2"/>
<organism evidence="1 2">
    <name type="scientific">Acinetobacter apis</name>
    <dbReference type="NCBI Taxonomy" id="1229165"/>
    <lineage>
        <taxon>Bacteria</taxon>
        <taxon>Pseudomonadati</taxon>
        <taxon>Pseudomonadota</taxon>
        <taxon>Gammaproteobacteria</taxon>
        <taxon>Moraxellales</taxon>
        <taxon>Moraxellaceae</taxon>
        <taxon>Acinetobacter</taxon>
    </lineage>
</organism>
<evidence type="ECO:0000313" key="2">
    <source>
        <dbReference type="Proteomes" id="UP000243463"/>
    </source>
</evidence>
<evidence type="ECO:0000313" key="1">
    <source>
        <dbReference type="EMBL" id="SNQ28426.1"/>
    </source>
</evidence>
<gene>
    <name evidence="1" type="ORF">SAMN05444584_0346</name>
</gene>